<evidence type="ECO:0000256" key="1">
    <source>
        <dbReference type="SAM" id="Phobius"/>
    </source>
</evidence>
<accession>A0A8G2FC56</accession>
<name>A0A8G2FC56_9BACT</name>
<evidence type="ECO:0000313" key="4">
    <source>
        <dbReference type="Proteomes" id="UP000184001"/>
    </source>
</evidence>
<dbReference type="AlphaFoldDB" id="A0A8G2FC56"/>
<gene>
    <name evidence="2" type="ORF">AB2Z07_12970</name>
    <name evidence="3" type="ORF">SAMN05660830_02835</name>
</gene>
<organism evidence="3 4">
    <name type="scientific">Halodesulfovibrio aestuarii</name>
    <dbReference type="NCBI Taxonomy" id="126333"/>
    <lineage>
        <taxon>Bacteria</taxon>
        <taxon>Pseudomonadati</taxon>
        <taxon>Thermodesulfobacteriota</taxon>
        <taxon>Desulfovibrionia</taxon>
        <taxon>Desulfovibrionales</taxon>
        <taxon>Desulfovibrionaceae</taxon>
        <taxon>Halodesulfovibrio</taxon>
    </lineage>
</organism>
<sequence>MESFSWPLMTNLAVIICAVCFGLICAALVGIRSSQVALTDRIEKLTKHYKK</sequence>
<comment type="caution">
    <text evidence="3">The sequence shown here is derived from an EMBL/GenBank/DDBJ whole genome shotgun (WGS) entry which is preliminary data.</text>
</comment>
<feature type="transmembrane region" description="Helical" evidence="1">
    <location>
        <begin position="12"/>
        <end position="31"/>
    </location>
</feature>
<reference evidence="2 5" key="2">
    <citation type="submission" date="2024-07" db="EMBL/GenBank/DDBJ databases">
        <title>Active virus-host system and metabolic interactions in a Lokiarchaeon culture.</title>
        <authorList>
            <person name="Ponce Toledo R.I."/>
            <person name="Rodrigues Oliveira T."/>
            <person name="Schleper C."/>
        </authorList>
    </citation>
    <scope>NUCLEOTIDE SEQUENCE [LARGE SCALE GENOMIC DNA]</scope>
    <source>
        <strain evidence="2 5">B35</strain>
    </source>
</reference>
<keyword evidence="1" id="KW-0472">Membrane</keyword>
<protein>
    <submittedName>
        <fullName evidence="3">Uncharacterized protein</fullName>
    </submittedName>
</protein>
<reference evidence="3 4" key="1">
    <citation type="submission" date="2016-11" db="EMBL/GenBank/DDBJ databases">
        <authorList>
            <person name="Varghese N."/>
            <person name="Submissions S."/>
        </authorList>
    </citation>
    <scope>NUCLEOTIDE SEQUENCE [LARGE SCALE GENOMIC DNA]</scope>
    <source>
        <strain evidence="3 4">DSM 17919</strain>
    </source>
</reference>
<evidence type="ECO:0000313" key="2">
    <source>
        <dbReference type="EMBL" id="MEZ6854429.1"/>
    </source>
</evidence>
<dbReference type="Proteomes" id="UP001568358">
    <property type="component" value="Unassembled WGS sequence"/>
</dbReference>
<keyword evidence="5" id="KW-1185">Reference proteome</keyword>
<dbReference type="Proteomes" id="UP000184001">
    <property type="component" value="Unassembled WGS sequence"/>
</dbReference>
<dbReference type="EMBL" id="FQZR01000008">
    <property type="protein sequence ID" value="SHJ61250.1"/>
    <property type="molecule type" value="Genomic_DNA"/>
</dbReference>
<keyword evidence="1" id="KW-0812">Transmembrane</keyword>
<keyword evidence="1" id="KW-1133">Transmembrane helix</keyword>
<evidence type="ECO:0000313" key="3">
    <source>
        <dbReference type="EMBL" id="SHJ61250.1"/>
    </source>
</evidence>
<dbReference type="EMBL" id="JBFSOO010000010">
    <property type="protein sequence ID" value="MEZ6854429.1"/>
    <property type="molecule type" value="Genomic_DNA"/>
</dbReference>
<proteinExistence type="predicted"/>
<dbReference type="RefSeq" id="WP_019999435.1">
    <property type="nucleotide sequence ID" value="NZ_CP192217.1"/>
</dbReference>
<evidence type="ECO:0000313" key="5">
    <source>
        <dbReference type="Proteomes" id="UP001568358"/>
    </source>
</evidence>